<keyword evidence="9" id="KW-1185">Reference proteome</keyword>
<sequence>MLEKGISRGSMLNARYAISLLSRTRRPCEKSQLFLACTAPRLFHSNAVGDTFQGALLGKISPASIFPYTAGWWLHLDKEQRAARYIEFDFDRLCEKVLSLCPSATSIKNFQKIEGGFSKVFIIETNNDKNVVVKLPTSTAGSARHITNSEVATMTYLKCNTQIPIPNILDWNDDPANPIGSAYIIMEHAGGVLLQKAWIDMPVDKKIKCTGSICTSIFPITKLDFPAYGSLYFSDSPFLDAGSKQKLDADHRYCIGPHCRSSTYRDYNVGESRYYRFEKPNRGPWGTLSSYASALVDSGLARLPPPHQPLRLQQQATYQGSIDRHVELLKTAQNVFPHLIQHPDIQASASPTLFHPDLHKRNIFVSQDDPTIVTGIIDWQAASIEPAFYYADEAPDFAKFPAEGLSDSSEESLCYQSYEVGLALLAPRLGATRKIDETLLRPFRYCHRTWRDGFVPFTYELMRLRDSWTTLGFQNDCPIPAMGAEEKSFYKEQLDIYDGMLEIRRDIIEILGVEEDGWVPAERWEEVKKAH</sequence>
<comment type="subcellular location">
    <subcellularLocation>
        <location evidence="1">Mitochondrion</location>
    </subcellularLocation>
</comment>
<dbReference type="Pfam" id="PF01636">
    <property type="entry name" value="APH"/>
    <property type="match status" value="1"/>
</dbReference>
<dbReference type="InterPro" id="IPR002575">
    <property type="entry name" value="Aminoglycoside_PTrfase"/>
</dbReference>
<dbReference type="InterPro" id="IPR011009">
    <property type="entry name" value="Kinase-like_dom_sf"/>
</dbReference>
<dbReference type="InParanoid" id="E4UWW2"/>
<dbReference type="Gene3D" id="3.30.200.20">
    <property type="entry name" value="Phosphorylase Kinase, domain 1"/>
    <property type="match status" value="1"/>
</dbReference>
<accession>E4UWW2</accession>
<name>E4UWW2_ARTGP</name>
<gene>
    <name evidence="8" type="ORF">MGYG_04815</name>
</gene>
<keyword evidence="4" id="KW-0809">Transit peptide</keyword>
<dbReference type="OMA" id="QGSIDRH"/>
<keyword evidence="5" id="KW-0496">Mitochondrion</keyword>
<evidence type="ECO:0000313" key="8">
    <source>
        <dbReference type="EMBL" id="EFR01815.1"/>
    </source>
</evidence>
<comment type="similarity">
    <text evidence="2">Belongs to the AIM9 family.</text>
</comment>
<dbReference type="Gene3D" id="3.90.1200.10">
    <property type="match status" value="1"/>
</dbReference>
<dbReference type="SUPFAM" id="SSF56112">
    <property type="entry name" value="Protein kinase-like (PK-like)"/>
    <property type="match status" value="1"/>
</dbReference>
<protein>
    <recommendedName>
        <fullName evidence="3">Altered inheritance of mitochondria protein 9, mitochondrial</fullName>
    </recommendedName>
    <alternativeName>
        <fullName evidence="6">Found in mitochondrial proteome protein 29</fullName>
    </alternativeName>
</protein>
<dbReference type="PANTHER" id="PTHR36091:SF1">
    <property type="entry name" value="ALTERED INHERITANCE OF MITOCHONDRIA PROTEIN 9, MITOCHONDRIAL"/>
    <property type="match status" value="1"/>
</dbReference>
<dbReference type="GO" id="GO:0005739">
    <property type="term" value="C:mitochondrion"/>
    <property type="evidence" value="ECO:0007669"/>
    <property type="project" value="UniProtKB-SubCell"/>
</dbReference>
<reference evidence="9" key="1">
    <citation type="journal article" date="2012" name="MBio">
        <title>Comparative genome analysis of Trichophyton rubrum and related dermatophytes reveals candidate genes involved in infection.</title>
        <authorList>
            <person name="Martinez D.A."/>
            <person name="Oliver B.G."/>
            <person name="Graeser Y."/>
            <person name="Goldberg J.M."/>
            <person name="Li W."/>
            <person name="Martinez-Rossi N.M."/>
            <person name="Monod M."/>
            <person name="Shelest E."/>
            <person name="Barton R.C."/>
            <person name="Birch E."/>
            <person name="Brakhage A.A."/>
            <person name="Chen Z."/>
            <person name="Gurr S.J."/>
            <person name="Heiman D."/>
            <person name="Heitman J."/>
            <person name="Kosti I."/>
            <person name="Rossi A."/>
            <person name="Saif S."/>
            <person name="Samalova M."/>
            <person name="Saunders C.W."/>
            <person name="Shea T."/>
            <person name="Summerbell R.C."/>
            <person name="Xu J."/>
            <person name="Young S."/>
            <person name="Zeng Q."/>
            <person name="Birren B.W."/>
            <person name="Cuomo C.A."/>
            <person name="White T.C."/>
        </authorList>
    </citation>
    <scope>NUCLEOTIDE SEQUENCE [LARGE SCALE GENOMIC DNA]</scope>
    <source>
        <strain evidence="9">ATCC MYA-4604 / CBS 118893</strain>
    </source>
</reference>
<evidence type="ECO:0000256" key="4">
    <source>
        <dbReference type="ARBA" id="ARBA00022946"/>
    </source>
</evidence>
<evidence type="ECO:0000256" key="1">
    <source>
        <dbReference type="ARBA" id="ARBA00004173"/>
    </source>
</evidence>
<evidence type="ECO:0000313" key="9">
    <source>
        <dbReference type="Proteomes" id="UP000002669"/>
    </source>
</evidence>
<dbReference type="Proteomes" id="UP000002669">
    <property type="component" value="Unassembled WGS sequence"/>
</dbReference>
<evidence type="ECO:0000256" key="2">
    <source>
        <dbReference type="ARBA" id="ARBA00005543"/>
    </source>
</evidence>
<dbReference type="RefSeq" id="XP_003172226.1">
    <property type="nucleotide sequence ID" value="XM_003172178.1"/>
</dbReference>
<dbReference type="HOGENOM" id="CLU_019189_3_0_1"/>
<evidence type="ECO:0000256" key="5">
    <source>
        <dbReference type="ARBA" id="ARBA00023128"/>
    </source>
</evidence>
<organism evidence="9">
    <name type="scientific">Arthroderma gypseum (strain ATCC MYA-4604 / CBS 118893)</name>
    <name type="common">Microsporum gypseum</name>
    <dbReference type="NCBI Taxonomy" id="535722"/>
    <lineage>
        <taxon>Eukaryota</taxon>
        <taxon>Fungi</taxon>
        <taxon>Dikarya</taxon>
        <taxon>Ascomycota</taxon>
        <taxon>Pezizomycotina</taxon>
        <taxon>Eurotiomycetes</taxon>
        <taxon>Eurotiomycetidae</taxon>
        <taxon>Onygenales</taxon>
        <taxon>Arthrodermataceae</taxon>
        <taxon>Nannizzia</taxon>
    </lineage>
</organism>
<dbReference type="GeneID" id="10027494"/>
<evidence type="ECO:0000256" key="6">
    <source>
        <dbReference type="ARBA" id="ARBA00031849"/>
    </source>
</evidence>
<feature type="domain" description="Aminoglycoside phosphotransferase" evidence="7">
    <location>
        <begin position="305"/>
        <end position="389"/>
    </location>
</feature>
<dbReference type="AlphaFoldDB" id="E4UWW2"/>
<evidence type="ECO:0000259" key="7">
    <source>
        <dbReference type="Pfam" id="PF01636"/>
    </source>
</evidence>
<proteinExistence type="inferred from homology"/>
<dbReference type="InterPro" id="IPR051035">
    <property type="entry name" value="Mito_inheritance_9"/>
</dbReference>
<dbReference type="OrthoDB" id="2831558at2759"/>
<evidence type="ECO:0000256" key="3">
    <source>
        <dbReference type="ARBA" id="ARBA00016197"/>
    </source>
</evidence>
<dbReference type="STRING" id="535722.E4UWW2"/>
<dbReference type="PANTHER" id="PTHR36091">
    <property type="entry name" value="ALTERED INHERITANCE OF MITOCHONDRIA PROTEIN 9, MITOCHONDRIAL"/>
    <property type="match status" value="1"/>
</dbReference>
<dbReference type="EMBL" id="DS989825">
    <property type="protein sequence ID" value="EFR01815.1"/>
    <property type="molecule type" value="Genomic_DNA"/>
</dbReference>
<dbReference type="VEuPathDB" id="FungiDB:MGYG_04815"/>
<dbReference type="eggNOG" id="ENOG502SIYK">
    <property type="taxonomic scope" value="Eukaryota"/>
</dbReference>